<dbReference type="EMBL" id="CP014501">
    <property type="protein sequence ID" value="ANB13485.1"/>
    <property type="molecule type" value="Genomic_DNA"/>
</dbReference>
<dbReference type="Pfam" id="PF20843">
    <property type="entry name" value="Rax2_3"/>
    <property type="match status" value="1"/>
</dbReference>
<keyword evidence="1" id="KW-1133">Transmembrane helix</keyword>
<dbReference type="InterPro" id="IPR015915">
    <property type="entry name" value="Kelch-typ_b-propeller"/>
</dbReference>
<dbReference type="Gene3D" id="2.120.10.80">
    <property type="entry name" value="Kelch-type beta propeller"/>
    <property type="match status" value="1"/>
</dbReference>
<dbReference type="Proteomes" id="UP000189580">
    <property type="component" value="Chromosome a"/>
</dbReference>
<dbReference type="GO" id="GO:0005621">
    <property type="term" value="C:cellular bud scar"/>
    <property type="evidence" value="ECO:0007669"/>
    <property type="project" value="TreeGrafter"/>
</dbReference>
<gene>
    <name evidence="4" type="primary">RAX2</name>
    <name evidence="4" type="ORF">AWJ20_1778</name>
</gene>
<dbReference type="AlphaFoldDB" id="A0A167DZX7"/>
<evidence type="ECO:0000313" key="4">
    <source>
        <dbReference type="EMBL" id="ANB13485.1"/>
    </source>
</evidence>
<proteinExistence type="predicted"/>
<dbReference type="PANTHER" id="PTHR31778:SF2">
    <property type="entry name" value="BUD SITE SELECTION PROTEIN RAX2"/>
    <property type="match status" value="1"/>
</dbReference>
<dbReference type="PANTHER" id="PTHR31778">
    <property type="entry name" value="BUD SITE SELECTION PROTEIN RAX2"/>
    <property type="match status" value="1"/>
</dbReference>
<dbReference type="InterPro" id="IPR048265">
    <property type="entry name" value="Rax2-like_third"/>
</dbReference>
<feature type="domain" description="Rax2-like C-terminal" evidence="2">
    <location>
        <begin position="537"/>
        <end position="785"/>
    </location>
</feature>
<organism evidence="4 5">
    <name type="scientific">Sugiyamaella lignohabitans</name>
    <dbReference type="NCBI Taxonomy" id="796027"/>
    <lineage>
        <taxon>Eukaryota</taxon>
        <taxon>Fungi</taxon>
        <taxon>Dikarya</taxon>
        <taxon>Ascomycota</taxon>
        <taxon>Saccharomycotina</taxon>
        <taxon>Dipodascomycetes</taxon>
        <taxon>Dipodascales</taxon>
        <taxon>Trichomonascaceae</taxon>
        <taxon>Sugiyamaella</taxon>
    </lineage>
</organism>
<accession>A0A167DZX7</accession>
<dbReference type="KEGG" id="slb:AWJ20_1778"/>
<dbReference type="OrthoDB" id="2503993at2759"/>
<evidence type="ECO:0000259" key="2">
    <source>
        <dbReference type="Pfam" id="PF12768"/>
    </source>
</evidence>
<name>A0A167DZX7_9ASCO</name>
<evidence type="ECO:0000256" key="1">
    <source>
        <dbReference type="SAM" id="Phobius"/>
    </source>
</evidence>
<dbReference type="SUPFAM" id="SSF117281">
    <property type="entry name" value="Kelch motif"/>
    <property type="match status" value="1"/>
</dbReference>
<dbReference type="GO" id="GO:0005935">
    <property type="term" value="C:cellular bud neck"/>
    <property type="evidence" value="ECO:0007669"/>
    <property type="project" value="TreeGrafter"/>
</dbReference>
<dbReference type="SUPFAM" id="SSF50965">
    <property type="entry name" value="Galactose oxidase, central domain"/>
    <property type="match status" value="1"/>
</dbReference>
<feature type="transmembrane region" description="Helical" evidence="1">
    <location>
        <begin position="797"/>
        <end position="823"/>
    </location>
</feature>
<dbReference type="InterPro" id="IPR011043">
    <property type="entry name" value="Gal_Oxase/kelch_b-propeller"/>
</dbReference>
<keyword evidence="1" id="KW-0812">Transmembrane</keyword>
<dbReference type="Pfam" id="PF12768">
    <property type="entry name" value="Rax2"/>
    <property type="match status" value="1"/>
</dbReference>
<evidence type="ECO:0000313" key="5">
    <source>
        <dbReference type="Proteomes" id="UP000189580"/>
    </source>
</evidence>
<sequence length="864" mass="92221">MFTYANNSFNEPLACQDVTMTGGSTLSNSNWQAFSGSGTTYYLESTINDASEVSDVFVAFVPNITYAANYTVHLFTPGCTNDGTCSTRSGVNVTVFPAQGADPVSTVLYETNQFDKYDTVYSGILDARHGFEPKVVVAPLVQSDGQAFPITFVVEKVQFVPNGNITDNNSTISNVPLELNGLFEYNHDNFTRYNSNSSFLPVGDSTFNNIGVSLSTNATVSSTLHLNSDNITIVAGNFSSKFGNNFIAVSHNTILNISGSGLNGPVSSVMNASEITNGGVLVTGNFSNTVDSTVSGLNYIAVYDSLKNKWQPLGSGVDGPVDSVAIFNVNGTTTYAFSGTFSHASNNSVDGFAIWVPSESEWIQQSSLNQSFIDGRLSTSASSIESTDFYFGALRILGERAPSAVYLNSDLSVSPMPFTLLQNFSANSSAHGFNSTSLTRRATIQTTNGNVINTGAFANDSFSILGGHFAATSNQGGGDIIQHVLMLNGDQVSGLPNTKDNFIDSDSEVFALLIADDVLYIGGSISGSMGGGTVGGLVFYDLKNNTYASPQPPPLTGDQAIVTSLNIRPNSEQLVVMGSFTQAGSLQCEAFCIYDLAATRWTNPPSGLTGIISSSVFIGNDLIFFAGAFQLNNTDVYFSQYDFSTSTFSVNTPLQRGVPGPVNSFVLNGVGAESIFASGVNNDTGKTYLSHWNNNNWTSLDSVFGDGSTITQLSLTQLNNNHKANDILPDNELLIVTGNLVLPNFGNVSTAMFDGNSWQPLIITSNQQSSGTVNAFFSQSSQSFSTLLGKHFMKRGFVVLVSLAIAVGLTILVVLLGLLFAYVRRRKQGYQPANARVSELDMTETVPPETLLKEIDNLGGHTRY</sequence>
<dbReference type="InterPro" id="IPR024982">
    <property type="entry name" value="Rax2-like_C"/>
</dbReference>
<protein>
    <submittedName>
        <fullName evidence="4">Rax2p</fullName>
    </submittedName>
</protein>
<feature type="domain" description="Rax2-like third" evidence="3">
    <location>
        <begin position="2"/>
        <end position="159"/>
    </location>
</feature>
<keyword evidence="1" id="KW-0472">Membrane</keyword>
<dbReference type="RefSeq" id="XP_018735962.1">
    <property type="nucleotide sequence ID" value="XM_018878683.1"/>
</dbReference>
<reference evidence="4 5" key="1">
    <citation type="submission" date="2016-02" db="EMBL/GenBank/DDBJ databases">
        <title>Complete genome sequence and transcriptome regulation of the pentose utilising yeast Sugiyamaella lignohabitans.</title>
        <authorList>
            <person name="Bellasio M."/>
            <person name="Peymann A."/>
            <person name="Valli M."/>
            <person name="Sipitzky M."/>
            <person name="Graf A."/>
            <person name="Sauer M."/>
            <person name="Marx H."/>
            <person name="Mattanovich D."/>
        </authorList>
    </citation>
    <scope>NUCLEOTIDE SEQUENCE [LARGE SCALE GENOMIC DNA]</scope>
    <source>
        <strain evidence="4 5">CBS 10342</strain>
    </source>
</reference>
<dbReference type="GeneID" id="30033617"/>
<keyword evidence="5" id="KW-1185">Reference proteome</keyword>
<dbReference type="GO" id="GO:0000282">
    <property type="term" value="P:cellular bud site selection"/>
    <property type="evidence" value="ECO:0007669"/>
    <property type="project" value="TreeGrafter"/>
</dbReference>
<dbReference type="GO" id="GO:1902929">
    <property type="term" value="C:plasma membrane of growing cell tip"/>
    <property type="evidence" value="ECO:0007669"/>
    <property type="project" value="TreeGrafter"/>
</dbReference>
<evidence type="ECO:0000259" key="3">
    <source>
        <dbReference type="Pfam" id="PF20843"/>
    </source>
</evidence>